<comment type="caution">
    <text evidence="1">The sequence shown here is derived from an EMBL/GenBank/DDBJ whole genome shotgun (WGS) entry which is preliminary data.</text>
</comment>
<dbReference type="EMBL" id="JAVBVO010000002">
    <property type="protein sequence ID" value="MDZ5757613.1"/>
    <property type="molecule type" value="Genomic_DNA"/>
</dbReference>
<evidence type="ECO:0000313" key="2">
    <source>
        <dbReference type="Proteomes" id="UP001290462"/>
    </source>
</evidence>
<protein>
    <submittedName>
        <fullName evidence="1">Uncharacterized protein</fullName>
    </submittedName>
</protein>
<sequence length="57" mass="6656">MTSNFTKVMSVFFFYYSFYPNLIVDFKSLANSIKFMYDLPQEVAIRELTIAATKQNA</sequence>
<dbReference type="AlphaFoldDB" id="A0AAW9JPU7"/>
<organism evidence="1 2">
    <name type="scientific">Carnobacterium maltaromaticum</name>
    <name type="common">Carnobacterium piscicola</name>
    <dbReference type="NCBI Taxonomy" id="2751"/>
    <lineage>
        <taxon>Bacteria</taxon>
        <taxon>Bacillati</taxon>
        <taxon>Bacillota</taxon>
        <taxon>Bacilli</taxon>
        <taxon>Lactobacillales</taxon>
        <taxon>Carnobacteriaceae</taxon>
        <taxon>Carnobacterium</taxon>
    </lineage>
</organism>
<accession>A0AAW9JPU7</accession>
<reference evidence="1" key="1">
    <citation type="submission" date="2023-08" db="EMBL/GenBank/DDBJ databases">
        <title>Genomic characterization of piscicolin 126 produced by Carnobacterium maltaromaticum CM22 strain isolated from salmon (Salmo salar).</title>
        <authorList>
            <person name="Gonzalez-Gragera E."/>
            <person name="Garcia-Lopez J.D."/>
            <person name="Teso-Perez C."/>
            <person name="Gimenez-Hernandez I."/>
            <person name="Peralta-Sanchez J.M."/>
            <person name="Valdivia E."/>
            <person name="Montalban-Lopez M."/>
            <person name="Martin-Platero A.M."/>
            <person name="Banos A."/>
            <person name="Martinez-Bueno M."/>
        </authorList>
    </citation>
    <scope>NUCLEOTIDE SEQUENCE</scope>
    <source>
        <strain evidence="1">CM22</strain>
    </source>
</reference>
<proteinExistence type="predicted"/>
<dbReference type="Proteomes" id="UP001290462">
    <property type="component" value="Unassembled WGS sequence"/>
</dbReference>
<name>A0AAW9JPU7_CARML</name>
<evidence type="ECO:0000313" key="1">
    <source>
        <dbReference type="EMBL" id="MDZ5757613.1"/>
    </source>
</evidence>
<gene>
    <name evidence="1" type="ORF">RAK27_02975</name>
</gene>